<dbReference type="InterPro" id="IPR020023">
    <property type="entry name" value="PseG"/>
</dbReference>
<dbReference type="NCBIfam" id="TIGR03590">
    <property type="entry name" value="PseG"/>
    <property type="match status" value="1"/>
</dbReference>
<reference evidence="4 5" key="1">
    <citation type="submission" date="2019-04" db="EMBL/GenBank/DDBJ databases">
        <title>Genome sequencing of Clostridium botulinum Groups I-IV and Clostridium butyricum.</title>
        <authorList>
            <person name="Brunt J."/>
            <person name="Van Vliet A.H.M."/>
            <person name="Stringer S.C."/>
            <person name="Carter A.T."/>
            <person name="Peck M.W."/>
        </authorList>
    </citation>
    <scope>NUCLEOTIDE SEQUENCE [LARGE SCALE GENOMIC DNA]</scope>
    <source>
        <strain evidence="4 5">1605</strain>
    </source>
</reference>
<accession>A0A6M0V8S6</accession>
<dbReference type="Gene3D" id="3.40.50.2000">
    <property type="entry name" value="Glycogen Phosphorylase B"/>
    <property type="match status" value="1"/>
</dbReference>
<proteinExistence type="predicted"/>
<sequence length="331" mass="37814">MKIAIRADGGNEIGMGHIMRTSVLAKELRKNNEVFYVCKQSKFSPQKYANGINKLKEEGFNVVLVNEDTCLKELIKIQSDCLITDSYDVNEDYFNITKKHFKSTGYIDDMNLYYFNVNFIINQNIGAELLQYKTNKGTKLFLGTDYIMLREEFRNDYDKIINKSISKIMVTVGGSDINGITNKICNTLKEMHFELHIVIGPCFSSKYIYELVNLSDEYKNIKLYFNANMIDIMKQCDICISGCGSTLYELAACGVPTIGIVLAENQKEIGEKLADLKIVENLGYYTDLKSEKLVSVIMDFDLNMEKRKIMSRKSKSMVDGQGVKRIVFQLD</sequence>
<gene>
    <name evidence="4" type="primary">pseG</name>
    <name evidence="4" type="ORF">FC774_15405</name>
</gene>
<keyword evidence="4" id="KW-0378">Hydrolase</keyword>
<dbReference type="SUPFAM" id="SSF53756">
    <property type="entry name" value="UDP-Glycosyltransferase/glycogen phosphorylase"/>
    <property type="match status" value="1"/>
</dbReference>
<dbReference type="Pfam" id="PF04101">
    <property type="entry name" value="Glyco_tran_28_C"/>
    <property type="match status" value="1"/>
</dbReference>
<dbReference type="EC" id="3.6.1.57" evidence="4"/>
<feature type="binding site" evidence="2">
    <location>
        <position position="150"/>
    </location>
    <ligand>
        <name>substrate</name>
    </ligand>
</feature>
<feature type="binding site" evidence="2">
    <location>
        <position position="249"/>
    </location>
    <ligand>
        <name>substrate</name>
    </ligand>
</feature>
<evidence type="ECO:0000313" key="4">
    <source>
        <dbReference type="EMBL" id="NFF89240.1"/>
    </source>
</evidence>
<protein>
    <submittedName>
        <fullName evidence="4">UDP-2,4-diacetamido-2,4, 6-trideoxy-beta-L-altropyranose hydrolase</fullName>
        <ecNumber evidence="4">3.6.1.57</ecNumber>
    </submittedName>
</protein>
<dbReference type="EMBL" id="SWOV01000057">
    <property type="protein sequence ID" value="NFF89240.1"/>
    <property type="molecule type" value="Genomic_DNA"/>
</dbReference>
<feature type="domain" description="Glycosyl transferase family 28 C-terminal" evidence="3">
    <location>
        <begin position="168"/>
        <end position="317"/>
    </location>
</feature>
<feature type="active site" description="Proton acceptor" evidence="1">
    <location>
        <position position="17"/>
    </location>
</feature>
<dbReference type="GO" id="GO:0016787">
    <property type="term" value="F:hydrolase activity"/>
    <property type="evidence" value="ECO:0007669"/>
    <property type="project" value="UniProtKB-KW"/>
</dbReference>
<dbReference type="RefSeq" id="WP_061302058.1">
    <property type="nucleotide sequence ID" value="NZ_LFPA01000129.1"/>
</dbReference>
<comment type="caution">
    <text evidence="4">The sequence shown here is derived from an EMBL/GenBank/DDBJ whole genome shotgun (WGS) entry which is preliminary data.</text>
</comment>
<evidence type="ECO:0000259" key="3">
    <source>
        <dbReference type="Pfam" id="PF04101"/>
    </source>
</evidence>
<evidence type="ECO:0000313" key="5">
    <source>
        <dbReference type="Proteomes" id="UP000476820"/>
    </source>
</evidence>
<dbReference type="GO" id="GO:0016758">
    <property type="term" value="F:hexosyltransferase activity"/>
    <property type="evidence" value="ECO:0007669"/>
    <property type="project" value="InterPro"/>
</dbReference>
<evidence type="ECO:0000256" key="2">
    <source>
        <dbReference type="PIRSR" id="PIRSR620023-2"/>
    </source>
</evidence>
<name>A0A6M0V8S6_CLOBO</name>
<dbReference type="Proteomes" id="UP000476820">
    <property type="component" value="Unassembled WGS sequence"/>
</dbReference>
<dbReference type="Gene3D" id="3.40.50.11190">
    <property type="match status" value="1"/>
</dbReference>
<organism evidence="4 5">
    <name type="scientific">Clostridium botulinum</name>
    <dbReference type="NCBI Taxonomy" id="1491"/>
    <lineage>
        <taxon>Bacteria</taxon>
        <taxon>Bacillati</taxon>
        <taxon>Bacillota</taxon>
        <taxon>Clostridia</taxon>
        <taxon>Eubacteriales</taxon>
        <taxon>Clostridiaceae</taxon>
        <taxon>Clostridium</taxon>
    </lineage>
</organism>
<dbReference type="AlphaFoldDB" id="A0A6M0V8S6"/>
<dbReference type="InterPro" id="IPR007235">
    <property type="entry name" value="Glyco_trans_28_C"/>
</dbReference>
<evidence type="ECO:0000256" key="1">
    <source>
        <dbReference type="PIRSR" id="PIRSR620023-1"/>
    </source>
</evidence>